<evidence type="ECO:0000313" key="1">
    <source>
        <dbReference type="EMBL" id="KAH7835530.1"/>
    </source>
</evidence>
<sequence>MYSDFFFFFFFFNMYPIFNTLDSKTNSQFDKSDPVPSSPAPHRCTSATTVTLNQNLLASSRNHRPFSNDQQFRIKIRPFPTLNHVLHNRRNLRVMVNQAIRNLLIFHKSNGPSLIFSPTHLVSHYRSMTTSKRVQDRSKMKRIHDLEIATEKWKIVSKVLFLAGDSEGRT</sequence>
<name>A0ACB7X4X2_9ERIC</name>
<organism evidence="1 2">
    <name type="scientific">Vaccinium darrowii</name>
    <dbReference type="NCBI Taxonomy" id="229202"/>
    <lineage>
        <taxon>Eukaryota</taxon>
        <taxon>Viridiplantae</taxon>
        <taxon>Streptophyta</taxon>
        <taxon>Embryophyta</taxon>
        <taxon>Tracheophyta</taxon>
        <taxon>Spermatophyta</taxon>
        <taxon>Magnoliopsida</taxon>
        <taxon>eudicotyledons</taxon>
        <taxon>Gunneridae</taxon>
        <taxon>Pentapetalae</taxon>
        <taxon>asterids</taxon>
        <taxon>Ericales</taxon>
        <taxon>Ericaceae</taxon>
        <taxon>Vaccinioideae</taxon>
        <taxon>Vaccinieae</taxon>
        <taxon>Vaccinium</taxon>
    </lineage>
</organism>
<keyword evidence="2" id="KW-1185">Reference proteome</keyword>
<reference evidence="1 2" key="1">
    <citation type="journal article" date="2021" name="Hortic Res">
        <title>High-quality reference genome and annotation aids understanding of berry development for evergreen blueberry (Vaccinium darrowii).</title>
        <authorList>
            <person name="Yu J."/>
            <person name="Hulse-Kemp A.M."/>
            <person name="Babiker E."/>
            <person name="Staton M."/>
        </authorList>
    </citation>
    <scope>NUCLEOTIDE SEQUENCE [LARGE SCALE GENOMIC DNA]</scope>
    <source>
        <strain evidence="2">cv. NJ 8807/NJ 8810</strain>
        <tissue evidence="1">Young leaf</tissue>
    </source>
</reference>
<accession>A0ACB7X4X2</accession>
<evidence type="ECO:0000313" key="2">
    <source>
        <dbReference type="Proteomes" id="UP000828048"/>
    </source>
</evidence>
<dbReference type="EMBL" id="CM037152">
    <property type="protein sequence ID" value="KAH7835530.1"/>
    <property type="molecule type" value="Genomic_DNA"/>
</dbReference>
<comment type="caution">
    <text evidence="1">The sequence shown here is derived from an EMBL/GenBank/DDBJ whole genome shotgun (WGS) entry which is preliminary data.</text>
</comment>
<proteinExistence type="predicted"/>
<gene>
    <name evidence="1" type="ORF">Vadar_026996</name>
</gene>
<dbReference type="Proteomes" id="UP000828048">
    <property type="component" value="Chromosome 2"/>
</dbReference>
<protein>
    <submittedName>
        <fullName evidence="1">Uncharacterized protein</fullName>
    </submittedName>
</protein>